<dbReference type="OrthoDB" id="9775763at2"/>
<dbReference type="InParanoid" id="A0A2U3MXF5"/>
<feature type="chain" id="PRO_5015668587" description="Porin" evidence="1">
    <location>
        <begin position="25"/>
        <end position="451"/>
    </location>
</feature>
<keyword evidence="1" id="KW-0732">Signal</keyword>
<dbReference type="SUPFAM" id="SSF56935">
    <property type="entry name" value="Porins"/>
    <property type="match status" value="1"/>
</dbReference>
<name>A0A2U3MXF5_9GAMM</name>
<evidence type="ECO:0000313" key="2">
    <source>
        <dbReference type="EMBL" id="SPL69979.1"/>
    </source>
</evidence>
<evidence type="ECO:0008006" key="4">
    <source>
        <dbReference type="Google" id="ProtNLM"/>
    </source>
</evidence>
<dbReference type="Pfam" id="PF07642">
    <property type="entry name" value="BBP2"/>
    <property type="match status" value="1"/>
</dbReference>
<sequence length="451" mass="50611">MRKTLFTLSMVASQLLLYSVSVKADDQPAQGWLFDSINHNDYGISVSGWAQASVADSNHGQQLTPATVFRRTDGFTIDQIGIMLEKKLNSNLISRVGAIPVEMPKHFNWGFNITTMYGADNFFFRTYGLDEDWSFNKPGNFGSSDYYATLTQAYLEFYFPFSGGSNLMLGLFHTPLANEIGFALPNPAPTDFYTHTYSFIHGPAKHAGVLWSSYILNNPNSSKLSYELGLVRGYNNLQDINNNWDVIGNLRWRSQDFKTWIDFENIYGNNADDSISDCGCGSPIPTSSALAHDNSLKRFQSYLTLTHHFDEKNSVVAEASYGHQEKSLLADVFNAQPIGIPKAGGKNASWSGLNISYKYKFNPKVSASVRGEYFDTDGVNVMLPFSGSYKALTTNLAWTPVHYLRVRPEIRYDWYSGHAKPFGADGNYLPPLVHGKYDNQLSYSLDLTFFF</sequence>
<dbReference type="AlphaFoldDB" id="A0A2U3MXF5"/>
<proteinExistence type="predicted"/>
<gene>
    <name evidence="2" type="ORF">KPC_1157</name>
</gene>
<dbReference type="RefSeq" id="WP_121973495.1">
    <property type="nucleotide sequence ID" value="NZ_OOGT01000036.1"/>
</dbReference>
<reference evidence="3" key="1">
    <citation type="submission" date="2018-03" db="EMBL/GenBank/DDBJ databases">
        <authorList>
            <person name="Blom J."/>
        </authorList>
    </citation>
    <scope>NUCLEOTIDE SEQUENCE [LARGE SCALE GENOMIC DNA]</scope>
    <source>
        <strain evidence="3">KPC-SM-21</strain>
    </source>
</reference>
<evidence type="ECO:0000313" key="3">
    <source>
        <dbReference type="Proteomes" id="UP000245974"/>
    </source>
</evidence>
<keyword evidence="3" id="KW-1185">Reference proteome</keyword>
<accession>A0A2U3MXF5</accession>
<protein>
    <recommendedName>
        <fullName evidence="4">Porin</fullName>
    </recommendedName>
</protein>
<dbReference type="InterPro" id="IPR011486">
    <property type="entry name" value="BBP2"/>
</dbReference>
<feature type="signal peptide" evidence="1">
    <location>
        <begin position="1"/>
        <end position="24"/>
    </location>
</feature>
<dbReference type="Proteomes" id="UP000245974">
    <property type="component" value="Unassembled WGS sequence"/>
</dbReference>
<organism evidence="2 3">
    <name type="scientific">Acinetobacter stercoris</name>
    <dbReference type="NCBI Taxonomy" id="2126983"/>
    <lineage>
        <taxon>Bacteria</taxon>
        <taxon>Pseudomonadati</taxon>
        <taxon>Pseudomonadota</taxon>
        <taxon>Gammaproteobacteria</taxon>
        <taxon>Moraxellales</taxon>
        <taxon>Moraxellaceae</taxon>
        <taxon>Acinetobacter</taxon>
    </lineage>
</organism>
<evidence type="ECO:0000256" key="1">
    <source>
        <dbReference type="SAM" id="SignalP"/>
    </source>
</evidence>
<dbReference type="EMBL" id="OOGT01000036">
    <property type="protein sequence ID" value="SPL69979.1"/>
    <property type="molecule type" value="Genomic_DNA"/>
</dbReference>